<keyword evidence="3" id="KW-0813">Transport</keyword>
<proteinExistence type="inferred from homology"/>
<evidence type="ECO:0000313" key="13">
    <source>
        <dbReference type="EMBL" id="UXY18175.1"/>
    </source>
</evidence>
<evidence type="ECO:0000256" key="1">
    <source>
        <dbReference type="ARBA" id="ARBA00004370"/>
    </source>
</evidence>
<evidence type="ECO:0000256" key="7">
    <source>
        <dbReference type="ARBA" id="ARBA00023136"/>
    </source>
</evidence>
<dbReference type="PANTHER" id="PTHR22888">
    <property type="entry name" value="CYTOCHROME C OXIDASE, SUBUNIT II"/>
    <property type="match status" value="1"/>
</dbReference>
<dbReference type="PANTHER" id="PTHR22888:SF9">
    <property type="entry name" value="CYTOCHROME C OXIDASE SUBUNIT 2"/>
    <property type="match status" value="1"/>
</dbReference>
<dbReference type="PROSITE" id="PS00078">
    <property type="entry name" value="COX2"/>
    <property type="match status" value="1"/>
</dbReference>
<comment type="subcellular location">
    <subcellularLocation>
        <location evidence="1">Membrane</location>
    </subcellularLocation>
</comment>
<keyword evidence="11" id="KW-0812">Transmembrane</keyword>
<dbReference type="EMBL" id="CP106793">
    <property type="protein sequence ID" value="UXY18175.1"/>
    <property type="molecule type" value="Genomic_DNA"/>
</dbReference>
<dbReference type="InterPro" id="IPR045187">
    <property type="entry name" value="CcO_II"/>
</dbReference>
<name>A0ABY6DUW6_9ACTN</name>
<dbReference type="SUPFAM" id="SSF49503">
    <property type="entry name" value="Cupredoxins"/>
    <property type="match status" value="1"/>
</dbReference>
<evidence type="ECO:0000256" key="10">
    <source>
        <dbReference type="ARBA" id="ARBA00047816"/>
    </source>
</evidence>
<feature type="transmembrane region" description="Helical" evidence="11">
    <location>
        <begin position="55"/>
        <end position="73"/>
    </location>
</feature>
<dbReference type="Gene3D" id="2.60.40.420">
    <property type="entry name" value="Cupredoxins - blue copper proteins"/>
    <property type="match status" value="1"/>
</dbReference>
<dbReference type="PROSITE" id="PS50857">
    <property type="entry name" value="COX2_CUA"/>
    <property type="match status" value="1"/>
</dbReference>
<dbReference type="PRINTS" id="PR01166">
    <property type="entry name" value="CYCOXIDASEII"/>
</dbReference>
<evidence type="ECO:0000256" key="6">
    <source>
        <dbReference type="ARBA" id="ARBA00023008"/>
    </source>
</evidence>
<reference evidence="13" key="1">
    <citation type="submission" date="2022-10" db="EMBL/GenBank/DDBJ databases">
        <authorList>
            <person name="Mo P."/>
        </authorList>
    </citation>
    <scope>NUCLEOTIDE SEQUENCE</scope>
    <source>
        <strain evidence="13">HUAS 13-4</strain>
    </source>
</reference>
<evidence type="ECO:0000256" key="3">
    <source>
        <dbReference type="ARBA" id="ARBA00022448"/>
    </source>
</evidence>
<evidence type="ECO:0000256" key="11">
    <source>
        <dbReference type="SAM" id="Phobius"/>
    </source>
</evidence>
<evidence type="ECO:0000256" key="4">
    <source>
        <dbReference type="ARBA" id="ARBA00022723"/>
    </source>
</evidence>
<keyword evidence="4" id="KW-0479">Metal-binding</keyword>
<evidence type="ECO:0000313" key="14">
    <source>
        <dbReference type="Proteomes" id="UP001061298"/>
    </source>
</evidence>
<gene>
    <name evidence="13" type="ORF">N8I84_05120</name>
</gene>
<evidence type="ECO:0000256" key="5">
    <source>
        <dbReference type="ARBA" id="ARBA00022982"/>
    </source>
</evidence>
<keyword evidence="14" id="KW-1185">Reference proteome</keyword>
<keyword evidence="5" id="KW-0249">Electron transport</keyword>
<evidence type="ECO:0000259" key="12">
    <source>
        <dbReference type="PROSITE" id="PS50857"/>
    </source>
</evidence>
<dbReference type="InterPro" id="IPR001505">
    <property type="entry name" value="Copper_CuA"/>
</dbReference>
<dbReference type="Proteomes" id="UP001061298">
    <property type="component" value="Chromosome"/>
</dbReference>
<comment type="similarity">
    <text evidence="2">Belongs to the cytochrome c oxidase subunit 2 family.</text>
</comment>
<comment type="catalytic activity">
    <reaction evidence="10">
        <text>4 Fe(II)-[cytochrome c] + O2 + 8 H(+)(in) = 4 Fe(III)-[cytochrome c] + 2 H2O + 4 H(+)(out)</text>
        <dbReference type="Rhea" id="RHEA:11436"/>
        <dbReference type="Rhea" id="RHEA-COMP:10350"/>
        <dbReference type="Rhea" id="RHEA-COMP:14399"/>
        <dbReference type="ChEBI" id="CHEBI:15377"/>
        <dbReference type="ChEBI" id="CHEBI:15378"/>
        <dbReference type="ChEBI" id="CHEBI:15379"/>
        <dbReference type="ChEBI" id="CHEBI:29033"/>
        <dbReference type="ChEBI" id="CHEBI:29034"/>
        <dbReference type="EC" id="7.1.1.9"/>
    </reaction>
</comment>
<evidence type="ECO:0000256" key="2">
    <source>
        <dbReference type="ARBA" id="ARBA00007866"/>
    </source>
</evidence>
<feature type="transmembrane region" description="Helical" evidence="11">
    <location>
        <begin position="6"/>
        <end position="34"/>
    </location>
</feature>
<dbReference type="InterPro" id="IPR008972">
    <property type="entry name" value="Cupredoxin"/>
</dbReference>
<dbReference type="Pfam" id="PF00116">
    <property type="entry name" value="COX2"/>
    <property type="match status" value="1"/>
</dbReference>
<protein>
    <recommendedName>
        <fullName evidence="9">Cytochrome aa3 subunit 2</fullName>
    </recommendedName>
</protein>
<evidence type="ECO:0000256" key="9">
    <source>
        <dbReference type="ARBA" id="ARBA00031399"/>
    </source>
</evidence>
<dbReference type="RefSeq" id="WP_263228410.1">
    <property type="nucleotide sequence ID" value="NZ_CP106793.1"/>
</dbReference>
<accession>A0ABY6DUW6</accession>
<keyword evidence="11" id="KW-1133">Transmembrane helix</keyword>
<sequence length="219" mass="24730">MTTRQFFGTVFALESALAAFVFAVVAMLVCLAVVRRRAGARRRPSRRLEHTRPEAFYVAVLVAVAAFLVVYTARQNHDEHRAAAHGDPVEVTVTAFQWCWRFDYPQARKPLAVRADCRAGRRPTLVVPTGRPIRFKMASPDVIHSLWVPDLRYKRDIFPHHVNTVTLTVDREGRWIGRCGEFCGDRHHTMDFWLRAVSPAAYDKWLAQHAGAPAGGTPA</sequence>
<keyword evidence="7 11" id="KW-0472">Membrane</keyword>
<organism evidence="13 14">
    <name type="scientific">Streptomyces cynarae</name>
    <dbReference type="NCBI Taxonomy" id="2981134"/>
    <lineage>
        <taxon>Bacteria</taxon>
        <taxon>Bacillati</taxon>
        <taxon>Actinomycetota</taxon>
        <taxon>Actinomycetes</taxon>
        <taxon>Kitasatosporales</taxon>
        <taxon>Streptomycetaceae</taxon>
        <taxon>Streptomyces</taxon>
    </lineage>
</organism>
<dbReference type="InterPro" id="IPR002429">
    <property type="entry name" value="CcO_II-like_C"/>
</dbReference>
<comment type="function">
    <text evidence="8">Subunits I and II form the functional core of the enzyme complex. Electrons originating in cytochrome c are transferred via heme a and Cu(A) to the binuclear center formed by heme a3 and Cu(B).</text>
</comment>
<evidence type="ECO:0000256" key="8">
    <source>
        <dbReference type="ARBA" id="ARBA00024688"/>
    </source>
</evidence>
<feature type="domain" description="Cytochrome oxidase subunit II copper A binding" evidence="12">
    <location>
        <begin position="86"/>
        <end position="208"/>
    </location>
</feature>
<keyword evidence="6" id="KW-0186">Copper</keyword>